<feature type="region of interest" description="Disordered" evidence="1">
    <location>
        <begin position="42"/>
        <end position="77"/>
    </location>
</feature>
<evidence type="ECO:0000313" key="3">
    <source>
        <dbReference type="Proteomes" id="UP001159405"/>
    </source>
</evidence>
<evidence type="ECO:0000313" key="2">
    <source>
        <dbReference type="EMBL" id="CAH3170899.1"/>
    </source>
</evidence>
<dbReference type="Proteomes" id="UP001159405">
    <property type="component" value="Unassembled WGS sequence"/>
</dbReference>
<gene>
    <name evidence="2" type="ORF">PLOB_00011049</name>
</gene>
<accession>A0ABN8R0A9</accession>
<protein>
    <submittedName>
        <fullName evidence="2">Uncharacterized protein</fullName>
    </submittedName>
</protein>
<proteinExistence type="predicted"/>
<comment type="caution">
    <text evidence="2">The sequence shown here is derived from an EMBL/GenBank/DDBJ whole genome shotgun (WGS) entry which is preliminary data.</text>
</comment>
<name>A0ABN8R0A9_9CNID</name>
<sequence>MPHRETQKRSRRKYAYVHRESNHPPITTKNIPAGINRRLSSLSSDKASFDQATPPLPKSTRRKRIPLHSTLRTDYNC</sequence>
<reference evidence="2 3" key="1">
    <citation type="submission" date="2022-05" db="EMBL/GenBank/DDBJ databases">
        <authorList>
            <consortium name="Genoscope - CEA"/>
            <person name="William W."/>
        </authorList>
    </citation>
    <scope>NUCLEOTIDE SEQUENCE [LARGE SCALE GENOMIC DNA]</scope>
</reference>
<organism evidence="2 3">
    <name type="scientific">Porites lobata</name>
    <dbReference type="NCBI Taxonomy" id="104759"/>
    <lineage>
        <taxon>Eukaryota</taxon>
        <taxon>Metazoa</taxon>
        <taxon>Cnidaria</taxon>
        <taxon>Anthozoa</taxon>
        <taxon>Hexacorallia</taxon>
        <taxon>Scleractinia</taxon>
        <taxon>Fungiina</taxon>
        <taxon>Poritidae</taxon>
        <taxon>Porites</taxon>
    </lineage>
</organism>
<evidence type="ECO:0000256" key="1">
    <source>
        <dbReference type="SAM" id="MobiDB-lite"/>
    </source>
</evidence>
<keyword evidence="3" id="KW-1185">Reference proteome</keyword>
<dbReference type="EMBL" id="CALNXK010000159">
    <property type="protein sequence ID" value="CAH3170899.1"/>
    <property type="molecule type" value="Genomic_DNA"/>
</dbReference>